<keyword evidence="3 5" id="KW-1133">Transmembrane helix</keyword>
<dbReference type="PANTHER" id="PTHR32322:SF9">
    <property type="entry name" value="AMINO-ACID METABOLITE EFFLUX PUMP-RELATED"/>
    <property type="match status" value="1"/>
</dbReference>
<keyword evidence="8" id="KW-1185">Reference proteome</keyword>
<evidence type="ECO:0000256" key="2">
    <source>
        <dbReference type="ARBA" id="ARBA00022692"/>
    </source>
</evidence>
<evidence type="ECO:0000313" key="8">
    <source>
        <dbReference type="Proteomes" id="UP000199541"/>
    </source>
</evidence>
<evidence type="ECO:0000256" key="4">
    <source>
        <dbReference type="ARBA" id="ARBA00023136"/>
    </source>
</evidence>
<feature type="transmembrane region" description="Helical" evidence="5">
    <location>
        <begin position="64"/>
        <end position="83"/>
    </location>
</feature>
<dbReference type="InterPro" id="IPR000620">
    <property type="entry name" value="EamA_dom"/>
</dbReference>
<sequence>MPADPRMTAADVAKAIGIALIWGMGFVVAKSGTETFPPILLQALRFVVTSVALVWFLPRPAGNMRWLLIATFVGATVQYALTFTGLTGLSAGVAALVVQTEVPFLVLLGALVMGERPTRRKWVGIGIAFAGVAVITGIGHLQGSLGSILLVLGGAFTWAMGQVLVRKIRGLNGLAVTGWIAVLAVPQLFVASFLFESGQRAAIVSAGPSVWFAVLYLGLVMQALGYAWWNFLLIRHEVGKVAPFLLLLPIFAVLGGVVFLGEALVPSRLIGGAIILAGVALISTDKGRALPAPVAVEPA</sequence>
<dbReference type="InterPro" id="IPR050638">
    <property type="entry name" value="AA-Vitamin_Transporters"/>
</dbReference>
<comment type="subcellular location">
    <subcellularLocation>
        <location evidence="1">Membrane</location>
        <topology evidence="1">Multi-pass membrane protein</topology>
    </subcellularLocation>
</comment>
<dbReference type="EMBL" id="FNOB01000014">
    <property type="protein sequence ID" value="SDX36497.1"/>
    <property type="molecule type" value="Genomic_DNA"/>
</dbReference>
<evidence type="ECO:0000256" key="3">
    <source>
        <dbReference type="ARBA" id="ARBA00022989"/>
    </source>
</evidence>
<gene>
    <name evidence="7" type="ORF">SAMN05444006_114103</name>
</gene>
<keyword evidence="2 5" id="KW-0812">Transmembrane</keyword>
<comment type="caution">
    <text evidence="7">The sequence shown here is derived from an EMBL/GenBank/DDBJ whole genome shotgun (WGS) entry which is preliminary data.</text>
</comment>
<dbReference type="Proteomes" id="UP000199541">
    <property type="component" value="Unassembled WGS sequence"/>
</dbReference>
<evidence type="ECO:0000259" key="6">
    <source>
        <dbReference type="Pfam" id="PF00892"/>
    </source>
</evidence>
<name>A0A1H3B3I2_9RHOB</name>
<feature type="transmembrane region" description="Helical" evidence="5">
    <location>
        <begin position="147"/>
        <end position="165"/>
    </location>
</feature>
<feature type="domain" description="EamA" evidence="6">
    <location>
        <begin position="15"/>
        <end position="136"/>
    </location>
</feature>
<feature type="transmembrane region" description="Helical" evidence="5">
    <location>
        <begin position="12"/>
        <end position="29"/>
    </location>
</feature>
<feature type="transmembrane region" description="Helical" evidence="5">
    <location>
        <begin position="172"/>
        <end position="195"/>
    </location>
</feature>
<dbReference type="PANTHER" id="PTHR32322">
    <property type="entry name" value="INNER MEMBRANE TRANSPORTER"/>
    <property type="match status" value="1"/>
</dbReference>
<dbReference type="SUPFAM" id="SSF103481">
    <property type="entry name" value="Multidrug resistance efflux transporter EmrE"/>
    <property type="match status" value="2"/>
</dbReference>
<protein>
    <submittedName>
        <fullName evidence="7">O-acetylserine/cysteine efflux transporter</fullName>
    </submittedName>
</protein>
<dbReference type="Pfam" id="PF00892">
    <property type="entry name" value="EamA"/>
    <property type="match status" value="2"/>
</dbReference>
<feature type="domain" description="EamA" evidence="6">
    <location>
        <begin position="147"/>
        <end position="284"/>
    </location>
</feature>
<evidence type="ECO:0000256" key="1">
    <source>
        <dbReference type="ARBA" id="ARBA00004141"/>
    </source>
</evidence>
<accession>A0A1H3B3I2</accession>
<proteinExistence type="predicted"/>
<dbReference type="InterPro" id="IPR037185">
    <property type="entry name" value="EmrE-like"/>
</dbReference>
<feature type="transmembrane region" description="Helical" evidence="5">
    <location>
        <begin position="89"/>
        <end position="110"/>
    </location>
</feature>
<evidence type="ECO:0000313" key="7">
    <source>
        <dbReference type="EMBL" id="SDX36497.1"/>
    </source>
</evidence>
<feature type="transmembrane region" description="Helical" evidence="5">
    <location>
        <begin position="35"/>
        <end position="57"/>
    </location>
</feature>
<organism evidence="7 8">
    <name type="scientific">Allgaiera indica</name>
    <dbReference type="NCBI Taxonomy" id="765699"/>
    <lineage>
        <taxon>Bacteria</taxon>
        <taxon>Pseudomonadati</taxon>
        <taxon>Pseudomonadota</taxon>
        <taxon>Alphaproteobacteria</taxon>
        <taxon>Rhodobacterales</taxon>
        <taxon>Paracoccaceae</taxon>
        <taxon>Allgaiera</taxon>
    </lineage>
</organism>
<evidence type="ECO:0000256" key="5">
    <source>
        <dbReference type="SAM" id="Phobius"/>
    </source>
</evidence>
<feature type="transmembrane region" description="Helical" evidence="5">
    <location>
        <begin position="210"/>
        <end position="229"/>
    </location>
</feature>
<reference evidence="7 8" key="1">
    <citation type="submission" date="2016-10" db="EMBL/GenBank/DDBJ databases">
        <authorList>
            <person name="Varghese N."/>
            <person name="Submissions S."/>
        </authorList>
    </citation>
    <scope>NUCLEOTIDE SEQUENCE [LARGE SCALE GENOMIC DNA]</scope>
    <source>
        <strain evidence="7 8">DSM 24802</strain>
    </source>
</reference>
<keyword evidence="4 5" id="KW-0472">Membrane</keyword>
<feature type="transmembrane region" description="Helical" evidence="5">
    <location>
        <begin position="241"/>
        <end position="259"/>
    </location>
</feature>
<feature type="transmembrane region" description="Helical" evidence="5">
    <location>
        <begin position="122"/>
        <end position="141"/>
    </location>
</feature>